<name>A0A1B7VVZ3_APHFL</name>
<evidence type="ECO:0008006" key="3">
    <source>
        <dbReference type="Google" id="ProtNLM"/>
    </source>
</evidence>
<reference evidence="1 2" key="1">
    <citation type="submission" date="2015-09" db="EMBL/GenBank/DDBJ databases">
        <title>Whole genome shotgun sequence assembly of Aphanizomenon flos-aquae UKL13.</title>
        <authorList>
            <person name="Driscoll C."/>
        </authorList>
    </citation>
    <scope>NUCLEOTIDE SEQUENCE [LARGE SCALE GENOMIC DNA]</scope>
    <source>
        <strain evidence="1">MDT13</strain>
    </source>
</reference>
<dbReference type="GO" id="GO:0005506">
    <property type="term" value="F:iron ion binding"/>
    <property type="evidence" value="ECO:0007669"/>
    <property type="project" value="UniProtKB-ARBA"/>
</dbReference>
<dbReference type="GO" id="GO:0016706">
    <property type="term" value="F:2-oxoglutarate-dependent dioxygenase activity"/>
    <property type="evidence" value="ECO:0007669"/>
    <property type="project" value="UniProtKB-ARBA"/>
</dbReference>
<dbReference type="STRING" id="1803587.GCA_001593825_00687"/>
<dbReference type="Pfam" id="PF05721">
    <property type="entry name" value="PhyH"/>
    <property type="match status" value="1"/>
</dbReference>
<sequence length="262" mass="29335">MKLTIEQIKSYEEQGFLFIPECFSREEISVICDQIPNVMDDEAVGRVLEDDQKTLRTLYGSHLNNKIFRDLVRHPRLLTVAQQLFASELYVFRSKIVMKPAFTGGMWGWHQDSAFAQYYERISSPKGGNAILFLDEVNEFNGPVYYIPGSHQQGILEAANSASTTNSSLAVAPETIAKFASVQGIVAPKGLAGSVLFVHYDTLHGSVANISPWDRRNFVITYSSIENSALPNKERPAFLSNPDLTPLIALSQDELDRIFTQQ</sequence>
<dbReference type="PANTHER" id="PTHR20883:SF48">
    <property type="entry name" value="ECTOINE DIOXYGENASE"/>
    <property type="match status" value="1"/>
</dbReference>
<evidence type="ECO:0000313" key="2">
    <source>
        <dbReference type="Proteomes" id="UP000092382"/>
    </source>
</evidence>
<dbReference type="Proteomes" id="UP000092382">
    <property type="component" value="Unassembled WGS sequence"/>
</dbReference>
<dbReference type="EMBL" id="LJOY01000036">
    <property type="protein sequence ID" value="OBQ25127.1"/>
    <property type="molecule type" value="Genomic_DNA"/>
</dbReference>
<dbReference type="PATRIC" id="fig|1710894.3.peg.67"/>
<organism evidence="1 2">
    <name type="scientific">Aphanizomenon flos-aquae LD13</name>
    <dbReference type="NCBI Taxonomy" id="1710894"/>
    <lineage>
        <taxon>Bacteria</taxon>
        <taxon>Bacillati</taxon>
        <taxon>Cyanobacteriota</taxon>
        <taxon>Cyanophyceae</taxon>
        <taxon>Nostocales</taxon>
        <taxon>Aphanizomenonaceae</taxon>
        <taxon>Aphanizomenon</taxon>
    </lineage>
</organism>
<comment type="caution">
    <text evidence="1">The sequence shown here is derived from an EMBL/GenBank/DDBJ whole genome shotgun (WGS) entry which is preliminary data.</text>
</comment>
<dbReference type="SUPFAM" id="SSF51197">
    <property type="entry name" value="Clavaminate synthase-like"/>
    <property type="match status" value="1"/>
</dbReference>
<dbReference type="Gene3D" id="2.60.120.620">
    <property type="entry name" value="q2cbj1_9rhob like domain"/>
    <property type="match status" value="1"/>
</dbReference>
<protein>
    <recommendedName>
        <fullName evidence="3">Phytanoyl-CoA dioxygenase</fullName>
    </recommendedName>
</protein>
<dbReference type="AlphaFoldDB" id="A0A1B7VVZ3"/>
<dbReference type="InterPro" id="IPR008775">
    <property type="entry name" value="Phytyl_CoA_dOase-like"/>
</dbReference>
<evidence type="ECO:0000313" key="1">
    <source>
        <dbReference type="EMBL" id="OBQ25127.1"/>
    </source>
</evidence>
<accession>A0A1B7VVZ3</accession>
<dbReference type="PANTHER" id="PTHR20883">
    <property type="entry name" value="PHYTANOYL-COA DIOXYGENASE DOMAIN CONTAINING 1"/>
    <property type="match status" value="1"/>
</dbReference>
<gene>
    <name evidence="1" type="ORF">AN481_11715</name>
</gene>
<proteinExistence type="predicted"/>